<accession>G4TUU6</accession>
<dbReference type="eggNOG" id="KOG0628">
    <property type="taxonomic scope" value="Eukaryota"/>
</dbReference>
<dbReference type="InterPro" id="IPR015424">
    <property type="entry name" value="PyrdxlP-dep_Trfase"/>
</dbReference>
<dbReference type="OrthoDB" id="2161780at2759"/>
<sequence length="141" mass="15139">MDLLPHLVALFSNDASESDHKHVIIDHLRSNVPVTAPKADIVTAARALVNVVPEEGWSTNTVLAHLLQDIAPGLARGASGPRFFGFVTGGALPAAQCADILTTIFDQNISIQRMRQFVPPLNTRRSCSSSTSSTFPARHSL</sequence>
<dbReference type="AlphaFoldDB" id="G4TUU6"/>
<dbReference type="STRING" id="1109443.G4TUU6"/>
<dbReference type="Proteomes" id="UP000007148">
    <property type="component" value="Unassembled WGS sequence"/>
</dbReference>
<evidence type="ECO:0000313" key="3">
    <source>
        <dbReference type="Proteomes" id="UP000007148"/>
    </source>
</evidence>
<organism evidence="2 3">
    <name type="scientific">Serendipita indica (strain DSM 11827)</name>
    <name type="common">Root endophyte fungus</name>
    <name type="synonym">Piriformospora indica</name>
    <dbReference type="NCBI Taxonomy" id="1109443"/>
    <lineage>
        <taxon>Eukaryota</taxon>
        <taxon>Fungi</taxon>
        <taxon>Dikarya</taxon>
        <taxon>Basidiomycota</taxon>
        <taxon>Agaricomycotina</taxon>
        <taxon>Agaricomycetes</taxon>
        <taxon>Sebacinales</taxon>
        <taxon>Serendipitaceae</taxon>
        <taxon>Serendipita</taxon>
    </lineage>
</organism>
<evidence type="ECO:0000256" key="1">
    <source>
        <dbReference type="SAM" id="MobiDB-lite"/>
    </source>
</evidence>
<dbReference type="InParanoid" id="G4TUU6"/>
<comment type="caution">
    <text evidence="2">The sequence shown here is derived from an EMBL/GenBank/DDBJ whole genome shotgun (WGS) entry which is preliminary data.</text>
</comment>
<dbReference type="SUPFAM" id="SSF53383">
    <property type="entry name" value="PLP-dependent transferases"/>
    <property type="match status" value="1"/>
</dbReference>
<feature type="compositionally biased region" description="Low complexity" evidence="1">
    <location>
        <begin position="123"/>
        <end position="134"/>
    </location>
</feature>
<feature type="region of interest" description="Disordered" evidence="1">
    <location>
        <begin position="122"/>
        <end position="141"/>
    </location>
</feature>
<proteinExistence type="predicted"/>
<evidence type="ECO:0000313" key="2">
    <source>
        <dbReference type="EMBL" id="CCA75089.1"/>
    </source>
</evidence>
<dbReference type="EMBL" id="CAFZ01000396">
    <property type="protein sequence ID" value="CCA75089.1"/>
    <property type="molecule type" value="Genomic_DNA"/>
</dbReference>
<keyword evidence="3" id="KW-1185">Reference proteome</keyword>
<reference evidence="2 3" key="1">
    <citation type="journal article" date="2011" name="PLoS Pathog.">
        <title>Endophytic Life Strategies Decoded by Genome and Transcriptome Analyses of the Mutualistic Root Symbiont Piriformospora indica.</title>
        <authorList>
            <person name="Zuccaro A."/>
            <person name="Lahrmann U."/>
            <person name="Guldener U."/>
            <person name="Langen G."/>
            <person name="Pfiffi S."/>
            <person name="Biedenkopf D."/>
            <person name="Wong P."/>
            <person name="Samans B."/>
            <person name="Grimm C."/>
            <person name="Basiewicz M."/>
            <person name="Murat C."/>
            <person name="Martin F."/>
            <person name="Kogel K.H."/>
        </authorList>
    </citation>
    <scope>NUCLEOTIDE SEQUENCE [LARGE SCALE GENOMIC DNA]</scope>
    <source>
        <strain evidence="2 3">DSM 11827</strain>
    </source>
</reference>
<dbReference type="HOGENOM" id="CLU_1826014_0_0_1"/>
<gene>
    <name evidence="2" type="ORF">PIIN_09074</name>
</gene>
<protein>
    <submittedName>
        <fullName evidence="2">Uncharacterized protein</fullName>
    </submittedName>
</protein>
<name>G4TUU6_SERID</name>